<dbReference type="STRING" id="582899.Hden_2971"/>
<dbReference type="InterPro" id="IPR010064">
    <property type="entry name" value="HK97-gp10_tail"/>
</dbReference>
<proteinExistence type="predicted"/>
<dbReference type="NCBIfam" id="TIGR01725">
    <property type="entry name" value="phge_HK97_gp10"/>
    <property type="match status" value="1"/>
</dbReference>
<evidence type="ECO:0000313" key="1">
    <source>
        <dbReference type="EMBL" id="ADJ24766.1"/>
    </source>
</evidence>
<dbReference type="RefSeq" id="WP_013216925.1">
    <property type="nucleotide sequence ID" value="NC_014313.1"/>
</dbReference>
<protein>
    <submittedName>
        <fullName evidence="1">Phage protein, HK97 gp10 family</fullName>
    </submittedName>
</protein>
<name>D8JVB2_HYPDA</name>
<gene>
    <name evidence="1" type="ordered locus">Hden_2971</name>
</gene>
<sequence>MSGILGTEDLHRKFDTFGMLMKQRIDDKLEDEAKAAQKEAASLVPVHTGRGRDALLMPEAIKVDRSRDTGGKRVTFGFITKAMRDAAFYLFWVEFGTKGYQVGDQRSSGVDKKGRKRFRKMKRHVPARAAQPFFRPAIANMMVRLKRERDFKTVVDAVKAAAGFADKRNSS</sequence>
<accession>D8JVB2</accession>
<dbReference type="KEGG" id="hdn:Hden_2971"/>
<dbReference type="HOGENOM" id="CLU_1560851_0_0_5"/>
<organism evidence="1 2">
    <name type="scientific">Hyphomicrobium denitrificans (strain ATCC 51888 / DSM 1869 / NCIMB 11706 / TK 0415)</name>
    <dbReference type="NCBI Taxonomy" id="582899"/>
    <lineage>
        <taxon>Bacteria</taxon>
        <taxon>Pseudomonadati</taxon>
        <taxon>Pseudomonadota</taxon>
        <taxon>Alphaproteobacteria</taxon>
        <taxon>Hyphomicrobiales</taxon>
        <taxon>Hyphomicrobiaceae</taxon>
        <taxon>Hyphomicrobium</taxon>
    </lineage>
</organism>
<dbReference type="Proteomes" id="UP000002033">
    <property type="component" value="Chromosome"/>
</dbReference>
<dbReference type="AlphaFoldDB" id="D8JVB2"/>
<keyword evidence="2" id="KW-1185">Reference proteome</keyword>
<evidence type="ECO:0000313" key="2">
    <source>
        <dbReference type="Proteomes" id="UP000002033"/>
    </source>
</evidence>
<dbReference type="EMBL" id="CP002083">
    <property type="protein sequence ID" value="ADJ24766.1"/>
    <property type="molecule type" value="Genomic_DNA"/>
</dbReference>
<reference evidence="2" key="1">
    <citation type="journal article" date="2011" name="J. Bacteriol.">
        <title>Genome sequences of eight morphologically diverse alphaproteobacteria.</title>
        <authorList>
            <consortium name="US DOE Joint Genome Institute"/>
            <person name="Brown P.J."/>
            <person name="Kysela D.T."/>
            <person name="Buechlein A."/>
            <person name="Hemmerich C."/>
            <person name="Brun Y.V."/>
        </authorList>
    </citation>
    <scope>NUCLEOTIDE SEQUENCE [LARGE SCALE GENOMIC DNA]</scope>
    <source>
        <strain evidence="2">ATCC 51888 / DSM 1869 / NCIB 11706 / TK 0415</strain>
    </source>
</reference>